<gene>
    <name evidence="4" type="primary">wbfY</name>
    <name evidence="4" type="ORF">theurythT_14720</name>
</gene>
<evidence type="ECO:0000259" key="3">
    <source>
        <dbReference type="Pfam" id="PF02719"/>
    </source>
</evidence>
<dbReference type="EMBL" id="BSSU01000007">
    <property type="protein sequence ID" value="GLX82020.1"/>
    <property type="molecule type" value="Genomic_DNA"/>
</dbReference>
<dbReference type="SUPFAM" id="SSF53335">
    <property type="entry name" value="S-adenosyl-L-methionine-dependent methyltransferases"/>
    <property type="match status" value="1"/>
</dbReference>
<feature type="transmembrane region" description="Helical" evidence="2">
    <location>
        <begin position="84"/>
        <end position="106"/>
    </location>
</feature>
<evidence type="ECO:0000256" key="1">
    <source>
        <dbReference type="ARBA" id="ARBA00007430"/>
    </source>
</evidence>
<keyword evidence="2" id="KW-1133">Transmembrane helix</keyword>
<proteinExistence type="inferred from homology"/>
<evidence type="ECO:0000256" key="2">
    <source>
        <dbReference type="SAM" id="Phobius"/>
    </source>
</evidence>
<dbReference type="InterPro" id="IPR036291">
    <property type="entry name" value="NAD(P)-bd_dom_sf"/>
</dbReference>
<dbReference type="InterPro" id="IPR051203">
    <property type="entry name" value="Polysaccharide_Synthase-Rel"/>
</dbReference>
<feature type="transmembrane region" description="Helical" evidence="2">
    <location>
        <begin position="50"/>
        <end position="72"/>
    </location>
</feature>
<keyword evidence="2" id="KW-0472">Membrane</keyword>
<dbReference type="Proteomes" id="UP001157133">
    <property type="component" value="Unassembled WGS sequence"/>
</dbReference>
<organism evidence="4 5">
    <name type="scientific">Thalassotalea eurytherma</name>
    <dbReference type="NCBI Taxonomy" id="1144278"/>
    <lineage>
        <taxon>Bacteria</taxon>
        <taxon>Pseudomonadati</taxon>
        <taxon>Pseudomonadota</taxon>
        <taxon>Gammaproteobacteria</taxon>
        <taxon>Alteromonadales</taxon>
        <taxon>Colwelliaceae</taxon>
        <taxon>Thalassotalea</taxon>
    </lineage>
</organism>
<keyword evidence="5" id="KW-1185">Reference proteome</keyword>
<feature type="transmembrane region" description="Helical" evidence="2">
    <location>
        <begin position="112"/>
        <end position="132"/>
    </location>
</feature>
<dbReference type="InterPro" id="IPR003869">
    <property type="entry name" value="Polysac_CapD-like"/>
</dbReference>
<evidence type="ECO:0000313" key="4">
    <source>
        <dbReference type="EMBL" id="GLX82020.1"/>
    </source>
</evidence>
<dbReference type="RefSeq" id="WP_284207370.1">
    <property type="nucleotide sequence ID" value="NZ_BSSU01000007.1"/>
</dbReference>
<evidence type="ECO:0000313" key="5">
    <source>
        <dbReference type="Proteomes" id="UP001157133"/>
    </source>
</evidence>
<keyword evidence="2" id="KW-0812">Transmembrane</keyword>
<dbReference type="PANTHER" id="PTHR43318:SF1">
    <property type="entry name" value="POLYSACCHARIDE BIOSYNTHESIS PROTEIN EPSC-RELATED"/>
    <property type="match status" value="1"/>
</dbReference>
<comment type="caution">
    <text evidence="4">The sequence shown here is derived from an EMBL/GenBank/DDBJ whole genome shotgun (WGS) entry which is preliminary data.</text>
</comment>
<dbReference type="CDD" id="cd05237">
    <property type="entry name" value="UDP_invert_4-6DH_SDR_e"/>
    <property type="match status" value="1"/>
</dbReference>
<dbReference type="Pfam" id="PF02719">
    <property type="entry name" value="Polysacc_synt_2"/>
    <property type="match status" value="1"/>
</dbReference>
<comment type="similarity">
    <text evidence="1">Belongs to the polysaccharide synthase family.</text>
</comment>
<dbReference type="SUPFAM" id="SSF51735">
    <property type="entry name" value="NAD(P)-binding Rossmann-fold domains"/>
    <property type="match status" value="1"/>
</dbReference>
<dbReference type="PANTHER" id="PTHR43318">
    <property type="entry name" value="UDP-N-ACETYLGLUCOSAMINE 4,6-DEHYDRATASE"/>
    <property type="match status" value="1"/>
</dbReference>
<sequence length="652" mass="72101">MARPIDLIPSSVKLTLAISYDLFALTLAFFSAYIIRLGIADVTFSSAELFSFSITTATAISLFYFTGVYSSVVRFFNAKNTVQLLFLLLFTSIISSISGFIFDAFVPRSIPIIFFVLSFFLIAGARALVGLASEKHWLEEREGVVIYGATSTGRQLAETLMNGQKYQPLAFIDQKSRFHGRTLNGLKTYDPNDLEKLVKKHGQFKVLLALSNVEPARIHDIIAKLEPFALELLTIPSMSDIVSGKRKIDELREVSVDELLGREAVTPIPELLAENIYHKVVMVSGAGGSIGKELCRQIIGQKPTKLILLDVSEAFLYEINQELTEYLSENSISIPLVALIGNVQNGMLMTRIFNQHKVQTIYHAAAYKHVPMVENNVIAGITNNIIGTYEIAQAAVFCEVETFVLISTDKAVRPTNVMGATKRMAELVLQGLAKRDHNTRFVMVRFGNVLGSSGSVVPLFKKQIKAGGPITVTHPDIIRYFMTIPEAAQLVVQAGAMGKGGDVFLLDMGEPVKIVDLAYKMAHLMGLTVKDEQNPDGDIAIEFSGLRPGEKLYEELLIDDNAEATFHQRILTANEQSISWMEVSRILLRLTEAMEEEDISKIKQLLMDAPLGYQPKSNAQPQHDEAAQIAENEEKLKAISSTSSNIVAFQQK</sequence>
<reference evidence="4 5" key="1">
    <citation type="submission" date="2023-03" db="EMBL/GenBank/DDBJ databases">
        <title>Draft genome sequence of Thalassotalea eurytherma JCM 18482T.</title>
        <authorList>
            <person name="Sawabe T."/>
        </authorList>
    </citation>
    <scope>NUCLEOTIDE SEQUENCE [LARGE SCALE GENOMIC DNA]</scope>
    <source>
        <strain evidence="4 5">JCM 18482</strain>
    </source>
</reference>
<accession>A0ABQ6H1J5</accession>
<feature type="domain" description="Polysaccharide biosynthesis protein CapD-like" evidence="3">
    <location>
        <begin position="281"/>
        <end position="574"/>
    </location>
</feature>
<dbReference type="Gene3D" id="3.40.50.720">
    <property type="entry name" value="NAD(P)-binding Rossmann-like Domain"/>
    <property type="match status" value="2"/>
</dbReference>
<protein>
    <submittedName>
        <fullName evidence="4">Nucleoside-diphosphate sugar epimerase</fullName>
    </submittedName>
</protein>
<dbReference type="InterPro" id="IPR029063">
    <property type="entry name" value="SAM-dependent_MTases_sf"/>
</dbReference>
<name>A0ABQ6H1J5_9GAMM</name>
<feature type="transmembrane region" description="Helical" evidence="2">
    <location>
        <begin position="12"/>
        <end position="35"/>
    </location>
</feature>
<dbReference type="Pfam" id="PF13727">
    <property type="entry name" value="CoA_binding_3"/>
    <property type="match status" value="1"/>
</dbReference>